<reference evidence="1 2" key="1">
    <citation type="submission" date="2016-06" db="EMBL/GenBank/DDBJ databases">
        <title>Microsymbionts genomes from the relict species Vavilovia formosa.</title>
        <authorList>
            <person name="Chirak E."/>
            <person name="Kimeklis A."/>
            <person name="Andronov E."/>
        </authorList>
    </citation>
    <scope>NUCLEOTIDE SEQUENCE [LARGE SCALE GENOMIC DNA]</scope>
    <source>
        <strain evidence="1 2">Vaf10</strain>
    </source>
</reference>
<organism evidence="1 2">
    <name type="scientific">Rhizobium leguminosarum</name>
    <dbReference type="NCBI Taxonomy" id="384"/>
    <lineage>
        <taxon>Bacteria</taxon>
        <taxon>Pseudomonadati</taxon>
        <taxon>Pseudomonadota</taxon>
        <taxon>Alphaproteobacteria</taxon>
        <taxon>Hyphomicrobiales</taxon>
        <taxon>Rhizobiaceae</taxon>
        <taxon>Rhizobium/Agrobacterium group</taxon>
        <taxon>Rhizobium</taxon>
    </lineage>
</organism>
<dbReference type="Proteomes" id="UP000092691">
    <property type="component" value="Chromosome"/>
</dbReference>
<gene>
    <name evidence="1" type="ORF">BA011_01790</name>
</gene>
<name>A0A1B1C490_RHILE</name>
<dbReference type="EMBL" id="CP016286">
    <property type="protein sequence ID" value="ANP84591.1"/>
    <property type="molecule type" value="Genomic_DNA"/>
</dbReference>
<sequence>MTRRPVPQNGRTRRVSPGKDWIAPIGGWRTDVEMADMPEDAAFQLDNFFPEANRVRARYGFLAFATGLGADVQTVIPYSGVGKRLFAAAGDKIFDVTAGGAVGAPVVSGMASAHWSVQQYTNPAGQEFLRLVNGLDTPLLFNGTAWTNNFLVGTATLATQNVAVRNTAYTLSFFGTGSVTLSGAFTGTLNGTGVANRVSLTFTPAAGTLVVTVSGTVTNAQLETGAVATPYVPSTMISGIPDASLLIAVTAYRSRLWFIEKNSTNVWYLATDAVSGTATVLPVGGNMKYGGTLIAINVWTIPVSTGLQQCLVLISSEGEVIVFQGSDPSSASNWGLIGTFKLGRPLGTDRCLLSVGADLAIMTTDGIVPITKAVQLDRGATSLGAITAKIGPTWRETVAATGTTSEEWQLSSFPARQMAIVNLPSSFGPYQYVMNTETGAWCRFVGMPASCWTTWQDRLFFGAGDGTVYEAEVGANDNGVAIDALMVGAWSRYGDGLSTKLSKLIGVTAQIGVSSLMYAGISVDYQTKIPTALLSSIENNTAAKWGTAVWGVSKFPGISLVRKFASAGGAGSALAPTIRALISGSSGSVSEAAVVGGSVLYEKGAPI</sequence>
<dbReference type="RefSeq" id="WP_065279221.1">
    <property type="nucleotide sequence ID" value="NZ_CP016286.1"/>
</dbReference>
<evidence type="ECO:0000313" key="2">
    <source>
        <dbReference type="Proteomes" id="UP000092691"/>
    </source>
</evidence>
<evidence type="ECO:0000313" key="1">
    <source>
        <dbReference type="EMBL" id="ANP84591.1"/>
    </source>
</evidence>
<protein>
    <submittedName>
        <fullName evidence="1">Uncharacterized protein</fullName>
    </submittedName>
</protein>
<proteinExistence type="predicted"/>
<dbReference type="AlphaFoldDB" id="A0A1B1C490"/>
<dbReference type="OrthoDB" id="7223544at2"/>
<accession>A0A1B1C490</accession>